<keyword evidence="3" id="KW-1185">Reference proteome</keyword>
<sequence length="725" mass="78481">MPKKTRYATRASRRRSSSPVKKSSKDVFDDEARDSEDGVMVDKNDLAAEDESEGYEADFIDDRDLGEDKVFGTPDLTPPPPGQIGTRLDAKSHAASGSVIEVESSEEDMAAIAADDRVVLPFRLALMLTALYYSMFRRPSAVKATALPPSLLTRSKRSMEDATAPFPVKKAKRGDNTLPASGSSSRVAEELVRSPASFDKNAMAKFMASWMEDFLAKQGLISQPITPPKPTRIDFDQVELDRGLAASRAELDKQSPTVKSKEAARSSPVWDIEDDSDVPVPVASKGKGKSVASKAVVLNDVEVVLGSAPTDVELVDVVDKARAASRSQLTSFVTRGRKGATQAAVNSALGNTNMTMGKFFKEHTSVLVDETSGSRANSVSDSGDPPSTAFLEDLETYKNFFDPDAPCGVYDPDIQDPALAMTYRKLPPLPAGRRILPAYDPSRATGGSHDADTKGGRAKFSSWKNHIKSMLARNCIGAMLFVECKPNFINPSRVSPLCLSRQASAGTSGTQRLMYDGQIAVCLSAVFCTDSVVVTAGKIGGKSERMRKWVSGIFHNQDWERFESLMCLVFGQDILYAQISNKKAISFQTMISPEGASAAESSDTRFNKNAPSDMFSPIIPKKSTPSKAKARPSGPGTPSKTLLAYNEHLPVYDARKTPFDFEFDLPRISTLLPSFTGEIPFSSFVVVGYTVSTYNGSLGGTTERVTHLGCNVVWVVVCGTPTLRK</sequence>
<feature type="region of interest" description="Disordered" evidence="1">
    <location>
        <begin position="247"/>
        <end position="272"/>
    </location>
</feature>
<feature type="compositionally biased region" description="Acidic residues" evidence="1">
    <location>
        <begin position="47"/>
        <end position="57"/>
    </location>
</feature>
<protein>
    <submittedName>
        <fullName evidence="2">Uncharacterized protein</fullName>
    </submittedName>
</protein>
<evidence type="ECO:0000256" key="1">
    <source>
        <dbReference type="SAM" id="MobiDB-lite"/>
    </source>
</evidence>
<gene>
    <name evidence="2" type="ORF">B0H16DRAFT_1704447</name>
</gene>
<dbReference type="AlphaFoldDB" id="A0AAD7GUX6"/>
<feature type="region of interest" description="Disordered" evidence="1">
    <location>
        <begin position="617"/>
        <end position="640"/>
    </location>
</feature>
<dbReference type="Proteomes" id="UP001215598">
    <property type="component" value="Unassembled WGS sequence"/>
</dbReference>
<reference evidence="2" key="1">
    <citation type="submission" date="2023-03" db="EMBL/GenBank/DDBJ databases">
        <title>Massive genome expansion in bonnet fungi (Mycena s.s.) driven by repeated elements and novel gene families across ecological guilds.</title>
        <authorList>
            <consortium name="Lawrence Berkeley National Laboratory"/>
            <person name="Harder C.B."/>
            <person name="Miyauchi S."/>
            <person name="Viragh M."/>
            <person name="Kuo A."/>
            <person name="Thoen E."/>
            <person name="Andreopoulos B."/>
            <person name="Lu D."/>
            <person name="Skrede I."/>
            <person name="Drula E."/>
            <person name="Henrissat B."/>
            <person name="Morin E."/>
            <person name="Kohler A."/>
            <person name="Barry K."/>
            <person name="LaButti K."/>
            <person name="Morin E."/>
            <person name="Salamov A."/>
            <person name="Lipzen A."/>
            <person name="Mereny Z."/>
            <person name="Hegedus B."/>
            <person name="Baldrian P."/>
            <person name="Stursova M."/>
            <person name="Weitz H."/>
            <person name="Taylor A."/>
            <person name="Grigoriev I.V."/>
            <person name="Nagy L.G."/>
            <person name="Martin F."/>
            <person name="Kauserud H."/>
        </authorList>
    </citation>
    <scope>NUCLEOTIDE SEQUENCE</scope>
    <source>
        <strain evidence="2">CBHHK182m</strain>
    </source>
</reference>
<feature type="compositionally biased region" description="Basic residues" evidence="1">
    <location>
        <begin position="1"/>
        <end position="16"/>
    </location>
</feature>
<feature type="compositionally biased region" description="Acidic residues" evidence="1">
    <location>
        <begin position="28"/>
        <end position="39"/>
    </location>
</feature>
<organism evidence="2 3">
    <name type="scientific">Mycena metata</name>
    <dbReference type="NCBI Taxonomy" id="1033252"/>
    <lineage>
        <taxon>Eukaryota</taxon>
        <taxon>Fungi</taxon>
        <taxon>Dikarya</taxon>
        <taxon>Basidiomycota</taxon>
        <taxon>Agaricomycotina</taxon>
        <taxon>Agaricomycetes</taxon>
        <taxon>Agaricomycetidae</taxon>
        <taxon>Agaricales</taxon>
        <taxon>Marasmiineae</taxon>
        <taxon>Mycenaceae</taxon>
        <taxon>Mycena</taxon>
    </lineage>
</organism>
<feature type="compositionally biased region" description="Basic and acidic residues" evidence="1">
    <location>
        <begin position="249"/>
        <end position="264"/>
    </location>
</feature>
<accession>A0AAD7GUX6</accession>
<evidence type="ECO:0000313" key="2">
    <source>
        <dbReference type="EMBL" id="KAJ7705923.1"/>
    </source>
</evidence>
<name>A0AAD7GUX6_9AGAR</name>
<comment type="caution">
    <text evidence="2">The sequence shown here is derived from an EMBL/GenBank/DDBJ whole genome shotgun (WGS) entry which is preliminary data.</text>
</comment>
<feature type="region of interest" description="Disordered" evidence="1">
    <location>
        <begin position="438"/>
        <end position="457"/>
    </location>
</feature>
<evidence type="ECO:0000313" key="3">
    <source>
        <dbReference type="Proteomes" id="UP001215598"/>
    </source>
</evidence>
<proteinExistence type="predicted"/>
<feature type="region of interest" description="Disordered" evidence="1">
    <location>
        <begin position="1"/>
        <end position="57"/>
    </location>
</feature>
<dbReference type="EMBL" id="JARKIB010000462">
    <property type="protein sequence ID" value="KAJ7705923.1"/>
    <property type="molecule type" value="Genomic_DNA"/>
</dbReference>